<evidence type="ECO:0008006" key="4">
    <source>
        <dbReference type="Google" id="ProtNLM"/>
    </source>
</evidence>
<dbReference type="EMBL" id="CP041235">
    <property type="protein sequence ID" value="QOP43641.1"/>
    <property type="molecule type" value="Genomic_DNA"/>
</dbReference>
<protein>
    <recommendedName>
        <fullName evidence="4">Outer membrane protein beta-barrel domain-containing protein</fullName>
    </recommendedName>
</protein>
<keyword evidence="1" id="KW-0732">Signal</keyword>
<organism evidence="2 3">
    <name type="scientific">Sulfurimonas sediminis</name>
    <dbReference type="NCBI Taxonomy" id="2590020"/>
    <lineage>
        <taxon>Bacteria</taxon>
        <taxon>Pseudomonadati</taxon>
        <taxon>Campylobacterota</taxon>
        <taxon>Epsilonproteobacteria</taxon>
        <taxon>Campylobacterales</taxon>
        <taxon>Sulfurimonadaceae</taxon>
        <taxon>Sulfurimonas</taxon>
    </lineage>
</organism>
<dbReference type="KEGG" id="ssei:FJR45_06625"/>
<evidence type="ECO:0000313" key="2">
    <source>
        <dbReference type="EMBL" id="QOP43641.1"/>
    </source>
</evidence>
<keyword evidence="3" id="KW-1185">Reference proteome</keyword>
<dbReference type="AlphaFoldDB" id="A0A7M1B1N2"/>
<accession>A0A7M1B1N2</accession>
<feature type="chain" id="PRO_5032445023" description="Outer membrane protein beta-barrel domain-containing protein" evidence="1">
    <location>
        <begin position="22"/>
        <end position="215"/>
    </location>
</feature>
<reference evidence="2 3" key="1">
    <citation type="submission" date="2019-06" db="EMBL/GenBank/DDBJ databases">
        <title>Sulfurimonas gotlandica sp. nov., a chemoautotrophic and psychrotolerant epsilonproteobacterium isolated from a pelagic redoxcline, and an emended description of the genus Sulfurimonas.</title>
        <authorList>
            <person name="Wang S."/>
            <person name="Jiang L."/>
            <person name="Shao Z."/>
        </authorList>
    </citation>
    <scope>NUCLEOTIDE SEQUENCE [LARGE SCALE GENOMIC DNA]</scope>
    <source>
        <strain evidence="2 3">S2-6</strain>
    </source>
</reference>
<evidence type="ECO:0000256" key="1">
    <source>
        <dbReference type="SAM" id="SignalP"/>
    </source>
</evidence>
<sequence>MFKNLVLSSVAVGLLSTGVMAQESVQEKGLLGGSIYVAGGTNSHKEAGINMIHTPHLSSTMSYKEINGDKRIIKSAIFYTNYLGSGQFLGFGGGLLHNEWDTFRKTSVLIPGAAGGVPLDVKLEDTIVINKPMFNLRYFGALPYIGEYSFDGYVADSDNFGGTAGLVVFKTQVDDFNSFIGGNDGAGLVVSVGAAFDEIQAYTEKSVYLKASYSF</sequence>
<feature type="signal peptide" evidence="1">
    <location>
        <begin position="1"/>
        <end position="21"/>
    </location>
</feature>
<evidence type="ECO:0000313" key="3">
    <source>
        <dbReference type="Proteomes" id="UP000593719"/>
    </source>
</evidence>
<gene>
    <name evidence="2" type="ORF">FJR45_06625</name>
</gene>
<dbReference type="Proteomes" id="UP000593719">
    <property type="component" value="Chromosome"/>
</dbReference>
<name>A0A7M1B1N2_9BACT</name>
<proteinExistence type="predicted"/>